<dbReference type="PROSITE" id="PS00107">
    <property type="entry name" value="PROTEIN_KINASE_ATP"/>
    <property type="match status" value="1"/>
</dbReference>
<dbReference type="SMART" id="SM00220">
    <property type="entry name" value="S_TKc"/>
    <property type="match status" value="1"/>
</dbReference>
<evidence type="ECO:0000256" key="2">
    <source>
        <dbReference type="ARBA" id="ARBA00022840"/>
    </source>
</evidence>
<evidence type="ECO:0000313" key="7">
    <source>
        <dbReference type="EMBL" id="CAJ1958450.1"/>
    </source>
</evidence>
<keyword evidence="1 3" id="KW-0547">Nucleotide-binding</keyword>
<reference evidence="7" key="1">
    <citation type="submission" date="2023-08" db="EMBL/GenBank/DDBJ databases">
        <authorList>
            <person name="Audoor S."/>
            <person name="Bilcke G."/>
        </authorList>
    </citation>
    <scope>NUCLEOTIDE SEQUENCE</scope>
</reference>
<dbReference type="InterPro" id="IPR000719">
    <property type="entry name" value="Prot_kinase_dom"/>
</dbReference>
<dbReference type="GO" id="GO:0005737">
    <property type="term" value="C:cytoplasm"/>
    <property type="evidence" value="ECO:0007669"/>
    <property type="project" value="TreeGrafter"/>
</dbReference>
<dbReference type="InterPro" id="IPR008271">
    <property type="entry name" value="Ser/Thr_kinase_AS"/>
</dbReference>
<evidence type="ECO:0000256" key="3">
    <source>
        <dbReference type="PROSITE-ProRule" id="PRU10141"/>
    </source>
</evidence>
<name>A0AAD2FZT3_9STRA</name>
<dbReference type="AlphaFoldDB" id="A0AAD2FZT3"/>
<gene>
    <name evidence="7" type="ORF">CYCCA115_LOCUS17182</name>
</gene>
<comment type="caution">
    <text evidence="7">The sequence shown here is derived from an EMBL/GenBank/DDBJ whole genome shotgun (WGS) entry which is preliminary data.</text>
</comment>
<dbReference type="SUPFAM" id="SSF56112">
    <property type="entry name" value="Protein kinase-like (PK-like)"/>
    <property type="match status" value="1"/>
</dbReference>
<dbReference type="EMBL" id="CAKOGP040001980">
    <property type="protein sequence ID" value="CAJ1958450.1"/>
    <property type="molecule type" value="Genomic_DNA"/>
</dbReference>
<feature type="coiled-coil region" evidence="4">
    <location>
        <begin position="166"/>
        <end position="244"/>
    </location>
</feature>
<evidence type="ECO:0000256" key="4">
    <source>
        <dbReference type="SAM" id="Coils"/>
    </source>
</evidence>
<feature type="domain" description="Protein kinase" evidence="6">
    <location>
        <begin position="280"/>
        <end position="554"/>
    </location>
</feature>
<protein>
    <recommendedName>
        <fullName evidence="6">Protein kinase domain-containing protein</fullName>
    </recommendedName>
</protein>
<dbReference type="PROSITE" id="PS50011">
    <property type="entry name" value="PROTEIN_KINASE_DOM"/>
    <property type="match status" value="1"/>
</dbReference>
<dbReference type="Proteomes" id="UP001295423">
    <property type="component" value="Unassembled WGS sequence"/>
</dbReference>
<dbReference type="FunFam" id="1.10.510.10:FF:000571">
    <property type="entry name" value="Maternal embryonic leucine zipper kinase"/>
    <property type="match status" value="1"/>
</dbReference>
<organism evidence="7 8">
    <name type="scientific">Cylindrotheca closterium</name>
    <dbReference type="NCBI Taxonomy" id="2856"/>
    <lineage>
        <taxon>Eukaryota</taxon>
        <taxon>Sar</taxon>
        <taxon>Stramenopiles</taxon>
        <taxon>Ochrophyta</taxon>
        <taxon>Bacillariophyta</taxon>
        <taxon>Bacillariophyceae</taxon>
        <taxon>Bacillariophycidae</taxon>
        <taxon>Bacillariales</taxon>
        <taxon>Bacillariaceae</taxon>
        <taxon>Cylindrotheca</taxon>
    </lineage>
</organism>
<dbReference type="GO" id="GO:0005524">
    <property type="term" value="F:ATP binding"/>
    <property type="evidence" value="ECO:0007669"/>
    <property type="project" value="UniProtKB-UniRule"/>
</dbReference>
<dbReference type="PANTHER" id="PTHR24348">
    <property type="entry name" value="SERINE/THREONINE-PROTEIN KINASE UNC-51-RELATED"/>
    <property type="match status" value="1"/>
</dbReference>
<evidence type="ECO:0000259" key="6">
    <source>
        <dbReference type="PROSITE" id="PS50011"/>
    </source>
</evidence>
<keyword evidence="2 3" id="KW-0067">ATP-binding</keyword>
<evidence type="ECO:0000313" key="8">
    <source>
        <dbReference type="Proteomes" id="UP001295423"/>
    </source>
</evidence>
<dbReference type="Pfam" id="PF00069">
    <property type="entry name" value="Pkinase"/>
    <property type="match status" value="1"/>
</dbReference>
<dbReference type="GO" id="GO:0004674">
    <property type="term" value="F:protein serine/threonine kinase activity"/>
    <property type="evidence" value="ECO:0007669"/>
    <property type="project" value="InterPro"/>
</dbReference>
<dbReference type="InterPro" id="IPR011009">
    <property type="entry name" value="Kinase-like_dom_sf"/>
</dbReference>
<dbReference type="FunFam" id="3.30.200.20:FF:000042">
    <property type="entry name" value="Aurora kinase A"/>
    <property type="match status" value="1"/>
</dbReference>
<dbReference type="Gene3D" id="1.10.510.10">
    <property type="entry name" value="Transferase(Phosphotransferase) domain 1"/>
    <property type="match status" value="1"/>
</dbReference>
<proteinExistence type="predicted"/>
<evidence type="ECO:0000256" key="1">
    <source>
        <dbReference type="ARBA" id="ARBA00022741"/>
    </source>
</evidence>
<dbReference type="InterPro" id="IPR017441">
    <property type="entry name" value="Protein_kinase_ATP_BS"/>
</dbReference>
<dbReference type="PROSITE" id="PS00108">
    <property type="entry name" value="PROTEIN_KINASE_ST"/>
    <property type="match status" value="1"/>
</dbReference>
<feature type="binding site" evidence="3">
    <location>
        <position position="309"/>
    </location>
    <ligand>
        <name>ATP</name>
        <dbReference type="ChEBI" id="CHEBI:30616"/>
    </ligand>
</feature>
<accession>A0AAD2FZT3</accession>
<dbReference type="InterPro" id="IPR045269">
    <property type="entry name" value="Atg1-like"/>
</dbReference>
<feature type="region of interest" description="Disordered" evidence="5">
    <location>
        <begin position="564"/>
        <end position="588"/>
    </location>
</feature>
<dbReference type="GO" id="GO:0010506">
    <property type="term" value="P:regulation of autophagy"/>
    <property type="evidence" value="ECO:0007669"/>
    <property type="project" value="InterPro"/>
</dbReference>
<keyword evidence="4" id="KW-0175">Coiled coil</keyword>
<sequence>MYCMGFSTPVRREAEPSGQFYPSIDKQGKAVDNKVAIGPILGLDQTSLLNASSQIVPNHDHGHKNELRSLRNAGGHVDPSNWFQREMDTASSIHLNKGENQHTIGVGVEDKFHIVGMEVLLENEQTLRNHVPFETCEARNDRGSAKRLAMDLQKTSRMLECERSQRQVLMYRIDQMDKQLQELKRSETRSNHFRNGDSIESQIEDFNAVIQNQQLELNDQRARNQELQEELENAKTQNKNLIHQMRLLMFLHIPQVSGKYKDVGSVNYDISESWTQVGKYQLGKKIGEGHYGIVQAGVDSVTRNEYAIKILSKERMSRFKDLQQIAMEVHVLKHFGHPNIIFLNEVIHAPDNIYLVLELCSMDLHSYHTTIGLTEDTAKQVTFGILRALEHLHSNGICHLDLKPENVLLSRSVDIKKLSYEDIRLCDFGLVNMARKPETSKEIIRKGYACGTPGFFAPEMILEKKFEGRTADMWSLGAIILEITLGFTQEWIDSYGKIDMGPIAFKEGLERCLSEIPKEKYPLHQDLLDLIHSSLSIKPANRILAADALKHPWLGSVFSSLDERQDTQNSQKRPNKDEQRPLMFPDLI</sequence>
<evidence type="ECO:0000256" key="5">
    <source>
        <dbReference type="SAM" id="MobiDB-lite"/>
    </source>
</evidence>
<keyword evidence="8" id="KW-1185">Reference proteome</keyword>